<accession>F8PGM5</accession>
<organism evidence="2">
    <name type="scientific">Serpula lacrymans var. lacrymans (strain S7.3)</name>
    <name type="common">Dry rot fungus</name>
    <dbReference type="NCBI Taxonomy" id="936435"/>
    <lineage>
        <taxon>Eukaryota</taxon>
        <taxon>Fungi</taxon>
        <taxon>Dikarya</taxon>
        <taxon>Basidiomycota</taxon>
        <taxon>Agaricomycotina</taxon>
        <taxon>Agaricomycetes</taxon>
        <taxon>Agaricomycetidae</taxon>
        <taxon>Boletales</taxon>
        <taxon>Coniophorineae</taxon>
        <taxon>Serpulaceae</taxon>
        <taxon>Serpula</taxon>
    </lineage>
</organism>
<sequence>MCVKKNGCYKLNWSEAQKSAIDNAFHGYAHNWRCQLLNHPFYLTGFGLEDMETCE</sequence>
<dbReference type="AlphaFoldDB" id="F8PGM5"/>
<evidence type="ECO:0000313" key="1">
    <source>
        <dbReference type="EMBL" id="EGO04369.1"/>
    </source>
</evidence>
<keyword evidence="2" id="KW-1185">Reference proteome</keyword>
<protein>
    <submittedName>
        <fullName evidence="1">Uncharacterized protein</fullName>
    </submittedName>
</protein>
<dbReference type="Pfam" id="PF18758">
    <property type="entry name" value="KDZ"/>
    <property type="match status" value="1"/>
</dbReference>
<proteinExistence type="predicted"/>
<name>F8PGM5_SERL3</name>
<dbReference type="InParanoid" id="F8PGM5"/>
<reference evidence="2" key="1">
    <citation type="journal article" date="2011" name="Science">
        <title>The plant cell wall-decomposing machinery underlies the functional diversity of forest fungi.</title>
        <authorList>
            <person name="Eastwood D.C."/>
            <person name="Floudas D."/>
            <person name="Binder M."/>
            <person name="Majcherczyk A."/>
            <person name="Schneider P."/>
            <person name="Aerts A."/>
            <person name="Asiegbu F.O."/>
            <person name="Baker S.E."/>
            <person name="Barry K."/>
            <person name="Bendiksby M."/>
            <person name="Blumentritt M."/>
            <person name="Coutinho P.M."/>
            <person name="Cullen D."/>
            <person name="de Vries R.P."/>
            <person name="Gathman A."/>
            <person name="Goodell B."/>
            <person name="Henrissat B."/>
            <person name="Ihrmark K."/>
            <person name="Kauserud H."/>
            <person name="Kohler A."/>
            <person name="LaButti K."/>
            <person name="Lapidus A."/>
            <person name="Lavin J.L."/>
            <person name="Lee Y.-H."/>
            <person name="Lindquist E."/>
            <person name="Lilly W."/>
            <person name="Lucas S."/>
            <person name="Morin E."/>
            <person name="Murat C."/>
            <person name="Oguiza J.A."/>
            <person name="Park J."/>
            <person name="Pisabarro A.G."/>
            <person name="Riley R."/>
            <person name="Rosling A."/>
            <person name="Salamov A."/>
            <person name="Schmidt O."/>
            <person name="Schmutz J."/>
            <person name="Skrede I."/>
            <person name="Stenlid J."/>
            <person name="Wiebenga A."/>
            <person name="Xie X."/>
            <person name="Kuees U."/>
            <person name="Hibbett D.S."/>
            <person name="Hoffmeister D."/>
            <person name="Hoegberg N."/>
            <person name="Martin F."/>
            <person name="Grigoriev I.V."/>
            <person name="Watkinson S.C."/>
        </authorList>
    </citation>
    <scope>NUCLEOTIDE SEQUENCE [LARGE SCALE GENOMIC DNA]</scope>
    <source>
        <strain evidence="2">strain S7.3</strain>
    </source>
</reference>
<dbReference type="EMBL" id="GL945474">
    <property type="protein sequence ID" value="EGO04369.1"/>
    <property type="molecule type" value="Genomic_DNA"/>
</dbReference>
<dbReference type="InterPro" id="IPR040521">
    <property type="entry name" value="KDZ"/>
</dbReference>
<evidence type="ECO:0000313" key="2">
    <source>
        <dbReference type="Proteomes" id="UP000008063"/>
    </source>
</evidence>
<dbReference type="HOGENOM" id="CLU_3033808_0_0_1"/>
<dbReference type="Proteomes" id="UP000008063">
    <property type="component" value="Unassembled WGS sequence"/>
</dbReference>
<gene>
    <name evidence="1" type="ORF">SERLA73DRAFT_44780</name>
</gene>